<feature type="compositionally biased region" description="Pro residues" evidence="1">
    <location>
        <begin position="296"/>
        <end position="317"/>
    </location>
</feature>
<reference evidence="2" key="1">
    <citation type="submission" date="2015-05" db="UniProtKB">
        <authorList>
            <consortium name="EnsemblMetazoa"/>
        </authorList>
    </citation>
    <scope>IDENTIFICATION</scope>
</reference>
<dbReference type="Gene3D" id="6.10.250.2670">
    <property type="match status" value="1"/>
</dbReference>
<evidence type="ECO:0000256" key="1">
    <source>
        <dbReference type="SAM" id="MobiDB-lite"/>
    </source>
</evidence>
<dbReference type="eggNOG" id="ENOG502SQTF">
    <property type="taxonomic scope" value="Eukaryota"/>
</dbReference>
<feature type="region of interest" description="Disordered" evidence="1">
    <location>
        <begin position="187"/>
        <end position="223"/>
    </location>
</feature>
<protein>
    <submittedName>
        <fullName evidence="2">Uncharacterized protein</fullName>
    </submittedName>
</protein>
<accession>T1ID74</accession>
<dbReference type="HOGENOM" id="CLU_850768_0_0_1"/>
<dbReference type="OMA" id="TETKFIF"/>
<keyword evidence="3" id="KW-1185">Reference proteome</keyword>
<sequence>MKAEVVSCTTFLCAVYSIHGHVDRDRQRDQRERERQARQAHVSSECDGSPPTGPPLFGAPVRVSPSPGDRVKQNIQSKLGEYDKVKHLLEEEPKQLLGFDGLPPASPAPPSAQQIVSPANANSSVSVKGATTNPRQDEFKKPGGGQCFSGSNSTQRPVRHHHHQHHNTRGGFVKPADGKPPYGGRGFYPGQPVKHGGAGSTTDHRGNGVITSKGPPTLPQNLPYKGQAIPRGRLHLELPEMTQMRVKPLTAIASTPRKEIETKFNLNPDSFQMADSFIDIRPLASVTSPSVLLSSPPKPESPPPLPLSPPPATPCPSKPSQTFFYSA</sequence>
<feature type="compositionally biased region" description="Basic residues" evidence="1">
    <location>
        <begin position="157"/>
        <end position="168"/>
    </location>
</feature>
<evidence type="ECO:0000313" key="2">
    <source>
        <dbReference type="EnsemblMetazoa" id="RPRC014244-PA"/>
    </source>
</evidence>
<name>T1ID74_RHOPR</name>
<dbReference type="Pfam" id="PF05110">
    <property type="entry name" value="AF-4"/>
    <property type="match status" value="1"/>
</dbReference>
<feature type="region of interest" description="Disordered" evidence="1">
    <location>
        <begin position="106"/>
        <end position="175"/>
    </location>
</feature>
<dbReference type="EMBL" id="ACPB03022742">
    <property type="status" value="NOT_ANNOTATED_CDS"/>
    <property type="molecule type" value="Genomic_DNA"/>
</dbReference>
<feature type="compositionally biased region" description="Basic and acidic residues" evidence="1">
    <location>
        <begin position="22"/>
        <end position="37"/>
    </location>
</feature>
<evidence type="ECO:0000313" key="3">
    <source>
        <dbReference type="Proteomes" id="UP000015103"/>
    </source>
</evidence>
<dbReference type="EnsemblMetazoa" id="RPRC014244-RA">
    <property type="protein sequence ID" value="RPRC014244-PA"/>
    <property type="gene ID" value="RPRC014244"/>
</dbReference>
<feature type="region of interest" description="Disordered" evidence="1">
    <location>
        <begin position="288"/>
        <end position="327"/>
    </location>
</feature>
<proteinExistence type="predicted"/>
<feature type="compositionally biased region" description="Low complexity" evidence="1">
    <location>
        <begin position="116"/>
        <end position="127"/>
    </location>
</feature>
<dbReference type="AlphaFoldDB" id="T1ID74"/>
<dbReference type="InParanoid" id="T1ID74"/>
<dbReference type="VEuPathDB" id="VectorBase:RPRC014244"/>
<dbReference type="Proteomes" id="UP000015103">
    <property type="component" value="Unassembled WGS sequence"/>
</dbReference>
<dbReference type="STRING" id="13249.T1ID74"/>
<organism evidence="2 3">
    <name type="scientific">Rhodnius prolixus</name>
    <name type="common">Triatomid bug</name>
    <dbReference type="NCBI Taxonomy" id="13249"/>
    <lineage>
        <taxon>Eukaryota</taxon>
        <taxon>Metazoa</taxon>
        <taxon>Ecdysozoa</taxon>
        <taxon>Arthropoda</taxon>
        <taxon>Hexapoda</taxon>
        <taxon>Insecta</taxon>
        <taxon>Pterygota</taxon>
        <taxon>Neoptera</taxon>
        <taxon>Paraneoptera</taxon>
        <taxon>Hemiptera</taxon>
        <taxon>Heteroptera</taxon>
        <taxon>Panheteroptera</taxon>
        <taxon>Cimicomorpha</taxon>
        <taxon>Reduviidae</taxon>
        <taxon>Triatominae</taxon>
        <taxon>Rhodnius</taxon>
    </lineage>
</organism>
<feature type="region of interest" description="Disordered" evidence="1">
    <location>
        <begin position="22"/>
        <end position="69"/>
    </location>
</feature>